<evidence type="ECO:0000256" key="1">
    <source>
        <dbReference type="SAM" id="SignalP"/>
    </source>
</evidence>
<gene>
    <name evidence="2" type="ORF">O1G22_41130</name>
</gene>
<protein>
    <recommendedName>
        <fullName evidence="4">Lipoprotein</fullName>
    </recommendedName>
</protein>
<feature type="chain" id="PRO_5047470126" description="Lipoprotein" evidence="1">
    <location>
        <begin position="33"/>
        <end position="135"/>
    </location>
</feature>
<sequence>MMGALNRKAARAAVVAAIGISALGLSAVTASAKVSYDFKASPHTVTAGARVHLKGYAMKDDDLFQRFCVQERQGTSWRTVKCAHGAVFDGGSVDTWVRTQHRGTLRFRGALYETDWNSKKLHLQMVTPTETVTVR</sequence>
<dbReference type="Proteomes" id="UP001212326">
    <property type="component" value="Chromosome"/>
</dbReference>
<evidence type="ECO:0000313" key="2">
    <source>
        <dbReference type="EMBL" id="WBO68758.1"/>
    </source>
</evidence>
<evidence type="ECO:0008006" key="4">
    <source>
        <dbReference type="Google" id="ProtNLM"/>
    </source>
</evidence>
<dbReference type="RefSeq" id="WP_270085985.1">
    <property type="nucleotide sequence ID" value="NZ_CP115300.1"/>
</dbReference>
<keyword evidence="3" id="KW-1185">Reference proteome</keyword>
<reference evidence="2 3" key="1">
    <citation type="submission" date="2022-12" db="EMBL/GenBank/DDBJ databases">
        <authorList>
            <person name="Mo P."/>
        </authorList>
    </citation>
    <scope>NUCLEOTIDE SEQUENCE [LARGE SCALE GENOMIC DNA]</scope>
    <source>
        <strain evidence="2 3">HUAS 2-6</strain>
    </source>
</reference>
<proteinExistence type="predicted"/>
<dbReference type="EMBL" id="CP115300">
    <property type="protein sequence ID" value="WBO68758.1"/>
    <property type="molecule type" value="Genomic_DNA"/>
</dbReference>
<evidence type="ECO:0000313" key="3">
    <source>
        <dbReference type="Proteomes" id="UP001212326"/>
    </source>
</evidence>
<accession>A0ABY7PHB1</accession>
<keyword evidence="1" id="KW-0732">Signal</keyword>
<name>A0ABY7PHB1_9ACTN</name>
<organism evidence="2 3">
    <name type="scientific">Streptomyces camelliae</name>
    <dbReference type="NCBI Taxonomy" id="3004093"/>
    <lineage>
        <taxon>Bacteria</taxon>
        <taxon>Bacillati</taxon>
        <taxon>Actinomycetota</taxon>
        <taxon>Actinomycetes</taxon>
        <taxon>Kitasatosporales</taxon>
        <taxon>Streptomycetaceae</taxon>
        <taxon>Streptomyces</taxon>
    </lineage>
</organism>
<feature type="signal peptide" evidence="1">
    <location>
        <begin position="1"/>
        <end position="32"/>
    </location>
</feature>